<comment type="caution">
    <text evidence="2">The sequence shown here is derived from an EMBL/GenBank/DDBJ whole genome shotgun (WGS) entry which is preliminary data.</text>
</comment>
<evidence type="ECO:0000256" key="1">
    <source>
        <dbReference type="SAM" id="SignalP"/>
    </source>
</evidence>
<dbReference type="Proteomes" id="UP000192342">
    <property type="component" value="Unassembled WGS sequence"/>
</dbReference>
<keyword evidence="3" id="KW-1185">Reference proteome</keyword>
<dbReference type="STRING" id="1317117.ATO7_05645"/>
<gene>
    <name evidence="2" type="ORF">ATO7_05645</name>
</gene>
<reference evidence="2 3" key="1">
    <citation type="submission" date="2013-04" db="EMBL/GenBank/DDBJ databases">
        <title>Oceanococcus atlanticus 22II-S10r2 Genome Sequencing.</title>
        <authorList>
            <person name="Lai Q."/>
            <person name="Li G."/>
            <person name="Shao Z."/>
        </authorList>
    </citation>
    <scope>NUCLEOTIDE SEQUENCE [LARGE SCALE GENOMIC DNA]</scope>
    <source>
        <strain evidence="2 3">22II-S10r2</strain>
    </source>
</reference>
<feature type="signal peptide" evidence="1">
    <location>
        <begin position="1"/>
        <end position="19"/>
    </location>
</feature>
<dbReference type="AlphaFoldDB" id="A0A1Y1SID0"/>
<feature type="chain" id="PRO_5012621047" description="UrcA family protein" evidence="1">
    <location>
        <begin position="20"/>
        <end position="99"/>
    </location>
</feature>
<dbReference type="RefSeq" id="WP_083560366.1">
    <property type="nucleotide sequence ID" value="NZ_AQQV01000001.1"/>
</dbReference>
<evidence type="ECO:0000313" key="3">
    <source>
        <dbReference type="Proteomes" id="UP000192342"/>
    </source>
</evidence>
<name>A0A1Y1SID0_9GAMM</name>
<organism evidence="2 3">
    <name type="scientific">Oceanococcus atlanticus</name>
    <dbReference type="NCBI Taxonomy" id="1317117"/>
    <lineage>
        <taxon>Bacteria</taxon>
        <taxon>Pseudomonadati</taxon>
        <taxon>Pseudomonadota</taxon>
        <taxon>Gammaproteobacteria</taxon>
        <taxon>Chromatiales</taxon>
        <taxon>Oceanococcaceae</taxon>
        <taxon>Oceanococcus</taxon>
    </lineage>
</organism>
<keyword evidence="1" id="KW-0732">Signal</keyword>
<accession>A0A1Y1SID0</accession>
<evidence type="ECO:0008006" key="4">
    <source>
        <dbReference type="Google" id="ProtNLM"/>
    </source>
</evidence>
<proteinExistence type="predicted"/>
<evidence type="ECO:0000313" key="2">
    <source>
        <dbReference type="EMBL" id="ORE89338.1"/>
    </source>
</evidence>
<dbReference type="EMBL" id="AQQV01000001">
    <property type="protein sequence ID" value="ORE89338.1"/>
    <property type="molecule type" value="Genomic_DNA"/>
</dbReference>
<sequence>MRHILIGTIAALLSLSAQARPTADAADISRYDFMIRAAWPHVDLRPDQRQWLATRSAIALKQCQSAGRTQTHCRMQVREGLREALGSEPIAAGLASRSH</sequence>
<protein>
    <recommendedName>
        <fullName evidence="4">UrcA family protein</fullName>
    </recommendedName>
</protein>